<sequence>MIWILMFLGAFVASIAGIVFMISCLTKFNLIKNKIVAFLIIALLFCFFYFTLEWINALTITIYTTFFFLLFEFIGRKFLKNFTPKCKCYWQGWLAIICSIAYLGAGYYFCVSVVEKDYTLTTDKNLGQLKVAMIADSHLSTTFDGEGFAKHLKTIEAQSPDILLISGDFVDDGSKNIDMEKACEALGNLNLKYGVWFVYGNHDAGYFSHRDFSEADLENALIKNGVHILEDECTLIDNKFYVVGRRDKGINPNRTRCSTLVSTLDKSKYIIMLDHEPADYDAEASAGVDLVLSGHTHGGQLIPITFIGEWVGANDATYGYERRENTDFIVTSGISDWALKFKTGTRSEYVIIDITGN</sequence>
<keyword evidence="1" id="KW-0812">Transmembrane</keyword>
<evidence type="ECO:0000313" key="3">
    <source>
        <dbReference type="EMBL" id="QFJ55400.1"/>
    </source>
</evidence>
<feature type="transmembrane region" description="Helical" evidence="1">
    <location>
        <begin position="6"/>
        <end position="28"/>
    </location>
</feature>
<evidence type="ECO:0000313" key="4">
    <source>
        <dbReference type="Proteomes" id="UP000327030"/>
    </source>
</evidence>
<feature type="domain" description="Calcineurin-like phosphoesterase" evidence="2">
    <location>
        <begin position="129"/>
        <end position="298"/>
    </location>
</feature>
<reference evidence="4" key="1">
    <citation type="submission" date="2019-08" db="EMBL/GenBank/DDBJ databases">
        <title>Complete Genome Sequence of the Polysaccharide-Degrading Rumen Bacterium Pseudobutyrivibrio xylanivorans MA3014.</title>
        <authorList>
            <person name="Palevich N."/>
            <person name="Maclean P.H."/>
            <person name="Kelly W.J."/>
            <person name="Leahy S.C."/>
            <person name="Rakonjac J."/>
            <person name="Attwood G.T."/>
        </authorList>
    </citation>
    <scope>NUCLEOTIDE SEQUENCE [LARGE SCALE GENOMIC DNA]</scope>
    <source>
        <strain evidence="4">MA3014</strain>
    </source>
</reference>
<dbReference type="Gene3D" id="3.60.21.10">
    <property type="match status" value="1"/>
</dbReference>
<accession>A0A5P6VSH1</accession>
<dbReference type="OrthoDB" id="9780884at2"/>
<feature type="transmembrane region" description="Helical" evidence="1">
    <location>
        <begin position="35"/>
        <end position="52"/>
    </location>
</feature>
<dbReference type="EMBL" id="CP043028">
    <property type="protein sequence ID" value="QFJ55400.1"/>
    <property type="molecule type" value="Genomic_DNA"/>
</dbReference>
<dbReference type="InterPro" id="IPR004843">
    <property type="entry name" value="Calcineurin-like_PHP"/>
</dbReference>
<dbReference type="InterPro" id="IPR051158">
    <property type="entry name" value="Metallophosphoesterase_sf"/>
</dbReference>
<proteinExistence type="predicted"/>
<evidence type="ECO:0000259" key="2">
    <source>
        <dbReference type="Pfam" id="PF00149"/>
    </source>
</evidence>
<organism evidence="3 4">
    <name type="scientific">Pseudobutyrivibrio xylanivorans</name>
    <dbReference type="NCBI Taxonomy" id="185007"/>
    <lineage>
        <taxon>Bacteria</taxon>
        <taxon>Bacillati</taxon>
        <taxon>Bacillota</taxon>
        <taxon>Clostridia</taxon>
        <taxon>Lachnospirales</taxon>
        <taxon>Lachnospiraceae</taxon>
        <taxon>Pseudobutyrivibrio</taxon>
    </lineage>
</organism>
<dbReference type="PANTHER" id="PTHR31302">
    <property type="entry name" value="TRANSMEMBRANE PROTEIN WITH METALLOPHOSPHOESTERASE DOMAIN-RELATED"/>
    <property type="match status" value="1"/>
</dbReference>
<feature type="transmembrane region" description="Helical" evidence="1">
    <location>
        <begin position="88"/>
        <end position="109"/>
    </location>
</feature>
<dbReference type="AlphaFoldDB" id="A0A5P6VSH1"/>
<keyword evidence="1" id="KW-1133">Transmembrane helix</keyword>
<evidence type="ECO:0000256" key="1">
    <source>
        <dbReference type="SAM" id="Phobius"/>
    </source>
</evidence>
<dbReference type="RefSeq" id="WP_151624139.1">
    <property type="nucleotide sequence ID" value="NZ_CP043028.1"/>
</dbReference>
<dbReference type="Proteomes" id="UP000327030">
    <property type="component" value="Chromosome 1"/>
</dbReference>
<gene>
    <name evidence="3" type="ORF">FXF36_11255</name>
</gene>
<protein>
    <submittedName>
        <fullName evidence="3">Serine/threonine protein phosphatase</fullName>
    </submittedName>
</protein>
<dbReference type="InterPro" id="IPR029052">
    <property type="entry name" value="Metallo-depent_PP-like"/>
</dbReference>
<name>A0A5P6VSH1_PSEXY</name>
<dbReference type="Pfam" id="PF00149">
    <property type="entry name" value="Metallophos"/>
    <property type="match status" value="1"/>
</dbReference>
<dbReference type="PANTHER" id="PTHR31302:SF0">
    <property type="entry name" value="TRANSMEMBRANE PROTEIN WITH METALLOPHOSPHOESTERASE DOMAIN"/>
    <property type="match status" value="1"/>
</dbReference>
<dbReference type="SUPFAM" id="SSF56300">
    <property type="entry name" value="Metallo-dependent phosphatases"/>
    <property type="match status" value="1"/>
</dbReference>
<keyword evidence="1" id="KW-0472">Membrane</keyword>
<feature type="transmembrane region" description="Helical" evidence="1">
    <location>
        <begin position="58"/>
        <end position="76"/>
    </location>
</feature>
<dbReference type="GO" id="GO:0016787">
    <property type="term" value="F:hydrolase activity"/>
    <property type="evidence" value="ECO:0007669"/>
    <property type="project" value="InterPro"/>
</dbReference>
<dbReference type="KEGG" id="pxv:FXF36_11255"/>